<accession>A0ABQ6M6B1</accession>
<evidence type="ECO:0000313" key="4">
    <source>
        <dbReference type="EMBL" id="GMI20276.1"/>
    </source>
</evidence>
<evidence type="ECO:0000256" key="1">
    <source>
        <dbReference type="ARBA" id="ARBA00037624"/>
    </source>
</evidence>
<evidence type="ECO:0000259" key="3">
    <source>
        <dbReference type="PROSITE" id="PS51698"/>
    </source>
</evidence>
<dbReference type="InterPro" id="IPR013083">
    <property type="entry name" value="Znf_RING/FYVE/PHD"/>
</dbReference>
<dbReference type="Gene3D" id="3.30.40.10">
    <property type="entry name" value="Zinc/RING finger domain, C3HC4 (zinc finger)"/>
    <property type="match status" value="1"/>
</dbReference>
<dbReference type="InterPro" id="IPR003613">
    <property type="entry name" value="Ubox_domain"/>
</dbReference>
<dbReference type="SUPFAM" id="SSF57850">
    <property type="entry name" value="RING/U-box"/>
    <property type="match status" value="1"/>
</dbReference>
<name>A0ABQ6M6B1_9STRA</name>
<keyword evidence="5" id="KW-1185">Reference proteome</keyword>
<organism evidence="4 5">
    <name type="scientific">Tetraparma gracilis</name>
    <dbReference type="NCBI Taxonomy" id="2962635"/>
    <lineage>
        <taxon>Eukaryota</taxon>
        <taxon>Sar</taxon>
        <taxon>Stramenopiles</taxon>
        <taxon>Ochrophyta</taxon>
        <taxon>Bolidophyceae</taxon>
        <taxon>Parmales</taxon>
        <taxon>Triparmaceae</taxon>
        <taxon>Tetraparma</taxon>
    </lineage>
</organism>
<dbReference type="InterPro" id="IPR045132">
    <property type="entry name" value="UBE4"/>
</dbReference>
<feature type="non-terminal residue" evidence="4">
    <location>
        <position position="1"/>
    </location>
</feature>
<sequence>DEILADGPDEFYDPLTCEIMRDPVWLPTSKNFCDRSTISQHLLNDQTDPFNRQPLTQDKVEEAPELKAKIEAWIAEKVAASKA</sequence>
<dbReference type="Pfam" id="PF04564">
    <property type="entry name" value="U-box"/>
    <property type="match status" value="1"/>
</dbReference>
<evidence type="ECO:0000256" key="2">
    <source>
        <dbReference type="ARBA" id="ARBA00040077"/>
    </source>
</evidence>
<feature type="domain" description="U-box" evidence="3">
    <location>
        <begin position="6"/>
        <end position="80"/>
    </location>
</feature>
<dbReference type="PANTHER" id="PTHR13931:SF16">
    <property type="entry name" value="UBIQUITIN CONJUGATION FACTOR E4 A"/>
    <property type="match status" value="1"/>
</dbReference>
<comment type="function">
    <text evidence="1">Ubiquitin-protein ligase that probably functions as an E3 ligase in conjunction with specific E1 and E2 ligases. May also function as an E4 ligase mediating the assembly of polyubiquitin chains on substrates ubiquitinated by another E3 ubiquitin ligase. Mediates 'Lys-48'-linked polyubiquitination of substrates.</text>
</comment>
<dbReference type="SMART" id="SM00504">
    <property type="entry name" value="Ubox"/>
    <property type="match status" value="1"/>
</dbReference>
<dbReference type="PANTHER" id="PTHR13931">
    <property type="entry name" value="UBIQUITINATION FACTOR E4"/>
    <property type="match status" value="1"/>
</dbReference>
<dbReference type="Proteomes" id="UP001165060">
    <property type="component" value="Unassembled WGS sequence"/>
</dbReference>
<comment type="caution">
    <text evidence="4">The sequence shown here is derived from an EMBL/GenBank/DDBJ whole genome shotgun (WGS) entry which is preliminary data.</text>
</comment>
<evidence type="ECO:0000313" key="5">
    <source>
        <dbReference type="Proteomes" id="UP001165060"/>
    </source>
</evidence>
<protein>
    <recommendedName>
        <fullName evidence="2">Ubiquitin conjugation factor E4 A</fullName>
    </recommendedName>
</protein>
<gene>
    <name evidence="4" type="ORF">TeGR_g3371</name>
</gene>
<proteinExistence type="predicted"/>
<reference evidence="4 5" key="1">
    <citation type="journal article" date="2023" name="Commun. Biol.">
        <title>Genome analysis of Parmales, the sister group of diatoms, reveals the evolutionary specialization of diatoms from phago-mixotrophs to photoautotrophs.</title>
        <authorList>
            <person name="Ban H."/>
            <person name="Sato S."/>
            <person name="Yoshikawa S."/>
            <person name="Yamada K."/>
            <person name="Nakamura Y."/>
            <person name="Ichinomiya M."/>
            <person name="Sato N."/>
            <person name="Blanc-Mathieu R."/>
            <person name="Endo H."/>
            <person name="Kuwata A."/>
            <person name="Ogata H."/>
        </authorList>
    </citation>
    <scope>NUCLEOTIDE SEQUENCE [LARGE SCALE GENOMIC DNA]</scope>
</reference>
<dbReference type="EMBL" id="BRYB01001198">
    <property type="protein sequence ID" value="GMI20276.1"/>
    <property type="molecule type" value="Genomic_DNA"/>
</dbReference>
<dbReference type="PROSITE" id="PS51698">
    <property type="entry name" value="U_BOX"/>
    <property type="match status" value="1"/>
</dbReference>